<evidence type="ECO:0000256" key="7">
    <source>
        <dbReference type="ARBA" id="ARBA00023137"/>
    </source>
</evidence>
<dbReference type="Gene3D" id="1.10.510.10">
    <property type="entry name" value="Transferase(Phosphotransferase) domain 1"/>
    <property type="match status" value="1"/>
</dbReference>
<keyword evidence="5" id="KW-0418">Kinase</keyword>
<reference evidence="15" key="1">
    <citation type="submission" date="2022-01" db="EMBL/GenBank/DDBJ databases">
        <authorList>
            <person name="King R."/>
        </authorList>
    </citation>
    <scope>NUCLEOTIDE SEQUENCE</scope>
</reference>
<dbReference type="InterPro" id="IPR008271">
    <property type="entry name" value="Ser/Thr_kinase_AS"/>
</dbReference>
<keyword evidence="16" id="KW-1185">Reference proteome</keyword>
<dbReference type="GO" id="GO:0004674">
    <property type="term" value="F:protein serine/threonine kinase activity"/>
    <property type="evidence" value="ECO:0007669"/>
    <property type="project" value="UniProtKB-KW"/>
</dbReference>
<keyword evidence="1" id="KW-0723">Serine/threonine-protein kinase</keyword>
<organism evidence="15 16">
    <name type="scientific">Nezara viridula</name>
    <name type="common">Southern green stink bug</name>
    <name type="synonym">Cimex viridulus</name>
    <dbReference type="NCBI Taxonomy" id="85310"/>
    <lineage>
        <taxon>Eukaryota</taxon>
        <taxon>Metazoa</taxon>
        <taxon>Ecdysozoa</taxon>
        <taxon>Arthropoda</taxon>
        <taxon>Hexapoda</taxon>
        <taxon>Insecta</taxon>
        <taxon>Pterygota</taxon>
        <taxon>Neoptera</taxon>
        <taxon>Paraneoptera</taxon>
        <taxon>Hemiptera</taxon>
        <taxon>Heteroptera</taxon>
        <taxon>Panheteroptera</taxon>
        <taxon>Pentatomomorpha</taxon>
        <taxon>Pentatomoidea</taxon>
        <taxon>Pentatomidae</taxon>
        <taxon>Pentatominae</taxon>
        <taxon>Nezara</taxon>
    </lineage>
</organism>
<dbReference type="GO" id="GO:0010508">
    <property type="term" value="P:positive regulation of autophagy"/>
    <property type="evidence" value="ECO:0007669"/>
    <property type="project" value="UniProtKB-ARBA"/>
</dbReference>
<gene>
    <name evidence="15" type="ORF">NEZAVI_LOCUS10076</name>
</gene>
<dbReference type="GO" id="GO:0043068">
    <property type="term" value="P:positive regulation of programmed cell death"/>
    <property type="evidence" value="ECO:0007669"/>
    <property type="project" value="UniProtKB-ARBA"/>
</dbReference>
<feature type="domain" description="Protein kinase" evidence="14">
    <location>
        <begin position="111"/>
        <end position="370"/>
    </location>
</feature>
<dbReference type="GO" id="GO:0005524">
    <property type="term" value="F:ATP binding"/>
    <property type="evidence" value="ECO:0007669"/>
    <property type="project" value="UniProtKB-KW"/>
</dbReference>
<dbReference type="Pfam" id="PF00069">
    <property type="entry name" value="Pkinase"/>
    <property type="match status" value="1"/>
</dbReference>
<name>A0A9P0MQ73_NEZVI</name>
<evidence type="ECO:0000256" key="4">
    <source>
        <dbReference type="ARBA" id="ARBA00022741"/>
    </source>
</evidence>
<comment type="similarity">
    <text evidence="8">Belongs to the protein kinase superfamily. STE Ser/Thr protein kinase family. MAP kinase kinase subfamily.</text>
</comment>
<dbReference type="GO" id="GO:0005829">
    <property type="term" value="C:cytosol"/>
    <property type="evidence" value="ECO:0007669"/>
    <property type="project" value="UniProtKB-ARBA"/>
</dbReference>
<dbReference type="PANTHER" id="PTHR47238:SF2">
    <property type="entry name" value="DUAL SPECIFICITY MITOGEN-ACTIVATED PROTEIN KINASE KINASE HEMIPTEROUS"/>
    <property type="match status" value="1"/>
</dbReference>
<comment type="catalytic activity">
    <reaction evidence="10">
        <text>L-seryl-[protein] + ATP = O-phospho-L-seryl-[protein] + ADP + H(+)</text>
        <dbReference type="Rhea" id="RHEA:17989"/>
        <dbReference type="Rhea" id="RHEA-COMP:9863"/>
        <dbReference type="Rhea" id="RHEA-COMP:11604"/>
        <dbReference type="ChEBI" id="CHEBI:15378"/>
        <dbReference type="ChEBI" id="CHEBI:29999"/>
        <dbReference type="ChEBI" id="CHEBI:30616"/>
        <dbReference type="ChEBI" id="CHEBI:83421"/>
        <dbReference type="ChEBI" id="CHEBI:456216"/>
        <dbReference type="EC" id="2.7.12.2"/>
    </reaction>
</comment>
<dbReference type="PANTHER" id="PTHR47238">
    <property type="entry name" value="MITOGEN-ACTIVATED PROTEIN KINASE KINASE 5"/>
    <property type="match status" value="1"/>
</dbReference>
<evidence type="ECO:0000256" key="11">
    <source>
        <dbReference type="ARBA" id="ARBA00049299"/>
    </source>
</evidence>
<feature type="region of interest" description="Disordered" evidence="13">
    <location>
        <begin position="34"/>
        <end position="70"/>
    </location>
</feature>
<evidence type="ECO:0000313" key="15">
    <source>
        <dbReference type="EMBL" id="CAH1400944.1"/>
    </source>
</evidence>
<dbReference type="GO" id="GO:0004708">
    <property type="term" value="F:MAP kinase kinase activity"/>
    <property type="evidence" value="ECO:0007669"/>
    <property type="project" value="UniProtKB-EC"/>
</dbReference>
<dbReference type="GO" id="GO:0006950">
    <property type="term" value="P:response to stress"/>
    <property type="evidence" value="ECO:0007669"/>
    <property type="project" value="UniProtKB-ARBA"/>
</dbReference>
<dbReference type="InterPro" id="IPR011009">
    <property type="entry name" value="Kinase-like_dom_sf"/>
</dbReference>
<keyword evidence="3" id="KW-0808">Transferase</keyword>
<dbReference type="InterPro" id="IPR052468">
    <property type="entry name" value="Dual_spec_MAPK_kinase"/>
</dbReference>
<dbReference type="OrthoDB" id="10252354at2759"/>
<dbReference type="CDD" id="cd06618">
    <property type="entry name" value="PKc_MKK7"/>
    <property type="match status" value="1"/>
</dbReference>
<proteinExistence type="inferred from homology"/>
<dbReference type="InterPro" id="IPR000719">
    <property type="entry name" value="Prot_kinase_dom"/>
</dbReference>
<sequence>MSSSYLGSKISDLQERLKKENEMINVDTSLIDQSNPFAAGSRPGSGRRPQILGNVGTPTRTRKPYDIPGSNFVPHSTVDHVEIDNKMKEIMEMSGVICINGQKYKTNIEDLEPLGELGSGTCGHVVKMLHKPTQCVMAVKQMRWSGDLEENKRITMDLDVVLKSHDCNYIVNCYGVFINDADVWICMELMATCFDKLLKRLSSPIPEDILGKVALATVKALHYLKERHDVIHRDIKPSNILLDSHGNVKLCDFGVSGRLVNSKAKSGNPGCAAYMSPERIQPPNGSPDYDIRADVWSLGITLVELATGQFPYTDCNSDFAVLSRVLQDDPPSLPIDSNFTPEFHYFINSCLTKDYHQRPKYKRLLQYPFLTRYETKYVDVASWYAEATALSAR</sequence>
<dbReference type="Proteomes" id="UP001152798">
    <property type="component" value="Chromosome 5"/>
</dbReference>
<dbReference type="EMBL" id="OV725081">
    <property type="protein sequence ID" value="CAH1400944.1"/>
    <property type="molecule type" value="Genomic_DNA"/>
</dbReference>
<evidence type="ECO:0000256" key="5">
    <source>
        <dbReference type="ARBA" id="ARBA00022777"/>
    </source>
</evidence>
<dbReference type="PROSITE" id="PS00108">
    <property type="entry name" value="PROTEIN_KINASE_ST"/>
    <property type="match status" value="1"/>
</dbReference>
<keyword evidence="7" id="KW-0829">Tyrosine-protein kinase</keyword>
<protein>
    <recommendedName>
        <fullName evidence="9">mitogen-activated protein kinase kinase</fullName>
        <ecNumber evidence="9">2.7.12.2</ecNumber>
    </recommendedName>
</protein>
<dbReference type="SMART" id="SM00220">
    <property type="entry name" value="S_TKc"/>
    <property type="match status" value="1"/>
</dbReference>
<keyword evidence="2" id="KW-0597">Phosphoprotein</keyword>
<comment type="catalytic activity">
    <reaction evidence="11">
        <text>L-threonyl-[protein] + ATP = O-phospho-L-threonyl-[protein] + ADP + H(+)</text>
        <dbReference type="Rhea" id="RHEA:46608"/>
        <dbReference type="Rhea" id="RHEA-COMP:11060"/>
        <dbReference type="Rhea" id="RHEA-COMP:11605"/>
        <dbReference type="ChEBI" id="CHEBI:15378"/>
        <dbReference type="ChEBI" id="CHEBI:30013"/>
        <dbReference type="ChEBI" id="CHEBI:30616"/>
        <dbReference type="ChEBI" id="CHEBI:61977"/>
        <dbReference type="ChEBI" id="CHEBI:456216"/>
        <dbReference type="EC" id="2.7.12.2"/>
    </reaction>
</comment>
<dbReference type="GO" id="GO:0004713">
    <property type="term" value="F:protein tyrosine kinase activity"/>
    <property type="evidence" value="ECO:0007669"/>
    <property type="project" value="UniProtKB-KW"/>
</dbReference>
<evidence type="ECO:0000256" key="13">
    <source>
        <dbReference type="SAM" id="MobiDB-lite"/>
    </source>
</evidence>
<evidence type="ECO:0000313" key="16">
    <source>
        <dbReference type="Proteomes" id="UP001152798"/>
    </source>
</evidence>
<evidence type="ECO:0000256" key="2">
    <source>
        <dbReference type="ARBA" id="ARBA00022553"/>
    </source>
</evidence>
<comment type="catalytic activity">
    <reaction evidence="12">
        <text>L-tyrosyl-[protein] + ATP = O-phospho-L-tyrosyl-[protein] + ADP + H(+)</text>
        <dbReference type="Rhea" id="RHEA:10596"/>
        <dbReference type="Rhea" id="RHEA-COMP:10136"/>
        <dbReference type="Rhea" id="RHEA-COMP:20101"/>
        <dbReference type="ChEBI" id="CHEBI:15378"/>
        <dbReference type="ChEBI" id="CHEBI:30616"/>
        <dbReference type="ChEBI" id="CHEBI:46858"/>
        <dbReference type="ChEBI" id="CHEBI:61978"/>
        <dbReference type="ChEBI" id="CHEBI:456216"/>
        <dbReference type="EC" id="2.7.12.2"/>
    </reaction>
</comment>
<evidence type="ECO:0000256" key="3">
    <source>
        <dbReference type="ARBA" id="ARBA00022679"/>
    </source>
</evidence>
<dbReference type="FunFam" id="1.10.510.10:FF:000432">
    <property type="entry name" value="mitogen-activated protein kinase kinase 3"/>
    <property type="match status" value="1"/>
</dbReference>
<evidence type="ECO:0000259" key="14">
    <source>
        <dbReference type="PROSITE" id="PS50011"/>
    </source>
</evidence>
<evidence type="ECO:0000256" key="6">
    <source>
        <dbReference type="ARBA" id="ARBA00022840"/>
    </source>
</evidence>
<evidence type="ECO:0000256" key="9">
    <source>
        <dbReference type="ARBA" id="ARBA00038999"/>
    </source>
</evidence>
<keyword evidence="4" id="KW-0547">Nucleotide-binding</keyword>
<dbReference type="EC" id="2.7.12.2" evidence="9"/>
<evidence type="ECO:0000256" key="10">
    <source>
        <dbReference type="ARBA" id="ARBA00049014"/>
    </source>
</evidence>
<dbReference type="GO" id="GO:0016477">
    <property type="term" value="P:cell migration"/>
    <property type="evidence" value="ECO:0007669"/>
    <property type="project" value="UniProtKB-ARBA"/>
</dbReference>
<dbReference type="Gene3D" id="3.30.200.20">
    <property type="entry name" value="Phosphorylase Kinase, domain 1"/>
    <property type="match status" value="1"/>
</dbReference>
<dbReference type="GO" id="GO:0030707">
    <property type="term" value="P:follicle cell of egg chamber development"/>
    <property type="evidence" value="ECO:0007669"/>
    <property type="project" value="UniProtKB-ARBA"/>
</dbReference>
<dbReference type="AlphaFoldDB" id="A0A9P0MQ73"/>
<evidence type="ECO:0000256" key="12">
    <source>
        <dbReference type="ARBA" id="ARBA00051693"/>
    </source>
</evidence>
<keyword evidence="6" id="KW-0067">ATP-binding</keyword>
<dbReference type="FunFam" id="3.30.200.20:FF:000040">
    <property type="entry name" value="Dual specificity mitogen-activated protein kinase kinase"/>
    <property type="match status" value="1"/>
</dbReference>
<dbReference type="GO" id="GO:0051239">
    <property type="term" value="P:regulation of multicellular organismal process"/>
    <property type="evidence" value="ECO:0007669"/>
    <property type="project" value="UniProtKB-ARBA"/>
</dbReference>
<evidence type="ECO:0000256" key="1">
    <source>
        <dbReference type="ARBA" id="ARBA00022527"/>
    </source>
</evidence>
<accession>A0A9P0MQ73</accession>
<dbReference type="PROSITE" id="PS50011">
    <property type="entry name" value="PROTEIN_KINASE_DOM"/>
    <property type="match status" value="1"/>
</dbReference>
<dbReference type="SUPFAM" id="SSF56112">
    <property type="entry name" value="Protein kinase-like (PK-like)"/>
    <property type="match status" value="1"/>
</dbReference>
<evidence type="ECO:0000256" key="8">
    <source>
        <dbReference type="ARBA" id="ARBA00038035"/>
    </source>
</evidence>